<name>A0ABU5SYM4_9CYAN</name>
<reference evidence="1 2" key="1">
    <citation type="submission" date="2023-12" db="EMBL/GenBank/DDBJ databases">
        <title>Baltic Sea Cyanobacteria.</title>
        <authorList>
            <person name="Delbaje E."/>
            <person name="Fewer D.P."/>
            <person name="Shishido T.K."/>
        </authorList>
    </citation>
    <scope>NUCLEOTIDE SEQUENCE [LARGE SCALE GENOMIC DNA]</scope>
    <source>
        <strain evidence="1 2">UHCC 0281</strain>
    </source>
</reference>
<comment type="caution">
    <text evidence="1">The sequence shown here is derived from an EMBL/GenBank/DDBJ whole genome shotgun (WGS) entry which is preliminary data.</text>
</comment>
<dbReference type="Proteomes" id="UP001302329">
    <property type="component" value="Unassembled WGS sequence"/>
</dbReference>
<evidence type="ECO:0000313" key="2">
    <source>
        <dbReference type="Proteomes" id="UP001302329"/>
    </source>
</evidence>
<organism evidence="1 2">
    <name type="scientific">Cyanobium gracile UHCC 0281</name>
    <dbReference type="NCBI Taxonomy" id="3110309"/>
    <lineage>
        <taxon>Bacteria</taxon>
        <taxon>Bacillati</taxon>
        <taxon>Cyanobacteriota</taxon>
        <taxon>Cyanophyceae</taxon>
        <taxon>Synechococcales</taxon>
        <taxon>Prochlorococcaceae</taxon>
        <taxon>Cyanobium</taxon>
    </lineage>
</organism>
<protein>
    <submittedName>
        <fullName evidence="1">Uncharacterized protein</fullName>
    </submittedName>
</protein>
<accession>A0ABU5SYM4</accession>
<proteinExistence type="predicted"/>
<sequence>MVPRLQDKGVRLLITDKVMEHAGGEWDPGTAEIRIRPSTVSMGSRVLAEALAHETAHVAQSCRAGGLGKNSEPMGIQVNTAEVFKHQLGSPLYKGEPSSKAIELEAYSVGANPPWAIQLLDHFCKG</sequence>
<evidence type="ECO:0000313" key="1">
    <source>
        <dbReference type="EMBL" id="MEA5443462.1"/>
    </source>
</evidence>
<keyword evidence="2" id="KW-1185">Reference proteome</keyword>
<gene>
    <name evidence="1" type="ORF">VB739_12925</name>
</gene>
<dbReference type="EMBL" id="JAYGHY010000051">
    <property type="protein sequence ID" value="MEA5443462.1"/>
    <property type="molecule type" value="Genomic_DNA"/>
</dbReference>